<dbReference type="EMBL" id="ML119178">
    <property type="protein sequence ID" value="RPB07624.1"/>
    <property type="molecule type" value="Genomic_DNA"/>
</dbReference>
<feature type="compositionally biased region" description="Polar residues" evidence="1">
    <location>
        <begin position="151"/>
        <end position="163"/>
    </location>
</feature>
<feature type="region of interest" description="Disordered" evidence="1">
    <location>
        <begin position="241"/>
        <end position="260"/>
    </location>
</feature>
<sequence length="296" mass="33415">MCCFLRKKNGAGSSVPPARRGTLPTETPRVSRRPSPPMTPVTTIHTEQPKDDAAIIRLFNLIDSSITDHVLNYYITNTPGTFNSERFNQFGKNKREFVWIQRVTLNEARMQVVVIRSVISAEIFKAVRDGVFVPPMPGMSQNPRRAESRNRQTPRNPSASSIDQKARIDFFHNLPRNPHYAGHRKNAVTTLTDEIMRLTSPLIADISREDARHRSLESIINSAADFAVTTGKQTPHFRVSFPQLRGGNASGSRRGRTESTDVPVMVPELRKYGDEKGLNYDRYIPLVPVQRLPDNI</sequence>
<proteinExistence type="predicted"/>
<reference evidence="2 3" key="1">
    <citation type="journal article" date="2018" name="Nat. Ecol. Evol.">
        <title>Pezizomycetes genomes reveal the molecular basis of ectomycorrhizal truffle lifestyle.</title>
        <authorList>
            <person name="Murat C."/>
            <person name="Payen T."/>
            <person name="Noel B."/>
            <person name="Kuo A."/>
            <person name="Morin E."/>
            <person name="Chen J."/>
            <person name="Kohler A."/>
            <person name="Krizsan K."/>
            <person name="Balestrini R."/>
            <person name="Da Silva C."/>
            <person name="Montanini B."/>
            <person name="Hainaut M."/>
            <person name="Levati E."/>
            <person name="Barry K.W."/>
            <person name="Belfiori B."/>
            <person name="Cichocki N."/>
            <person name="Clum A."/>
            <person name="Dockter R.B."/>
            <person name="Fauchery L."/>
            <person name="Guy J."/>
            <person name="Iotti M."/>
            <person name="Le Tacon F."/>
            <person name="Lindquist E.A."/>
            <person name="Lipzen A."/>
            <person name="Malagnac F."/>
            <person name="Mello A."/>
            <person name="Molinier V."/>
            <person name="Miyauchi S."/>
            <person name="Poulain J."/>
            <person name="Riccioni C."/>
            <person name="Rubini A."/>
            <person name="Sitrit Y."/>
            <person name="Splivallo R."/>
            <person name="Traeger S."/>
            <person name="Wang M."/>
            <person name="Zifcakova L."/>
            <person name="Wipf D."/>
            <person name="Zambonelli A."/>
            <person name="Paolocci F."/>
            <person name="Nowrousian M."/>
            <person name="Ottonello S."/>
            <person name="Baldrian P."/>
            <person name="Spatafora J.W."/>
            <person name="Henrissat B."/>
            <person name="Nagy L.G."/>
            <person name="Aury J.M."/>
            <person name="Wincker P."/>
            <person name="Grigoriev I.V."/>
            <person name="Bonfante P."/>
            <person name="Martin F.M."/>
        </authorList>
    </citation>
    <scope>NUCLEOTIDE SEQUENCE [LARGE SCALE GENOMIC DNA]</scope>
    <source>
        <strain evidence="2 3">CCBAS932</strain>
    </source>
</reference>
<dbReference type="InParanoid" id="A0A3N4KAT9"/>
<name>A0A3N4KAT9_9PEZI</name>
<protein>
    <submittedName>
        <fullName evidence="2">Uncharacterized protein</fullName>
    </submittedName>
</protein>
<keyword evidence="3" id="KW-1185">Reference proteome</keyword>
<feature type="region of interest" description="Disordered" evidence="1">
    <location>
        <begin position="135"/>
        <end position="164"/>
    </location>
</feature>
<evidence type="ECO:0000313" key="2">
    <source>
        <dbReference type="EMBL" id="RPB07624.1"/>
    </source>
</evidence>
<dbReference type="OrthoDB" id="5328813at2759"/>
<organism evidence="2 3">
    <name type="scientific">Morchella conica CCBAS932</name>
    <dbReference type="NCBI Taxonomy" id="1392247"/>
    <lineage>
        <taxon>Eukaryota</taxon>
        <taxon>Fungi</taxon>
        <taxon>Dikarya</taxon>
        <taxon>Ascomycota</taxon>
        <taxon>Pezizomycotina</taxon>
        <taxon>Pezizomycetes</taxon>
        <taxon>Pezizales</taxon>
        <taxon>Morchellaceae</taxon>
        <taxon>Morchella</taxon>
    </lineage>
</organism>
<accession>A0A3N4KAT9</accession>
<dbReference type="AlphaFoldDB" id="A0A3N4KAT9"/>
<gene>
    <name evidence="2" type="ORF">P167DRAFT_395855</name>
</gene>
<evidence type="ECO:0000313" key="3">
    <source>
        <dbReference type="Proteomes" id="UP000277580"/>
    </source>
</evidence>
<evidence type="ECO:0000256" key="1">
    <source>
        <dbReference type="SAM" id="MobiDB-lite"/>
    </source>
</evidence>
<feature type="region of interest" description="Disordered" evidence="1">
    <location>
        <begin position="8"/>
        <end position="43"/>
    </location>
</feature>
<dbReference type="Proteomes" id="UP000277580">
    <property type="component" value="Unassembled WGS sequence"/>
</dbReference>